<dbReference type="Proteomes" id="UP000805614">
    <property type="component" value="Unassembled WGS sequence"/>
</dbReference>
<name>A0ABR7LVY2_9ACTN</name>
<dbReference type="InterPro" id="IPR016024">
    <property type="entry name" value="ARM-type_fold"/>
</dbReference>
<comment type="caution">
    <text evidence="1">The sequence shown here is derived from an EMBL/GenBank/DDBJ whole genome shotgun (WGS) entry which is preliminary data.</text>
</comment>
<proteinExistence type="predicted"/>
<organism evidence="1 2">
    <name type="scientific">Actinomadura alba</name>
    <dbReference type="NCBI Taxonomy" id="406431"/>
    <lineage>
        <taxon>Bacteria</taxon>
        <taxon>Bacillati</taxon>
        <taxon>Actinomycetota</taxon>
        <taxon>Actinomycetes</taxon>
        <taxon>Streptosporangiales</taxon>
        <taxon>Thermomonosporaceae</taxon>
        <taxon>Actinomadura</taxon>
    </lineage>
</organism>
<keyword evidence="2" id="KW-1185">Reference proteome</keyword>
<dbReference type="SUPFAM" id="SSF48371">
    <property type="entry name" value="ARM repeat"/>
    <property type="match status" value="2"/>
</dbReference>
<evidence type="ECO:0000313" key="2">
    <source>
        <dbReference type="Proteomes" id="UP000805614"/>
    </source>
</evidence>
<accession>A0ABR7LVY2</accession>
<reference evidence="1 2" key="1">
    <citation type="submission" date="2020-06" db="EMBL/GenBank/DDBJ databases">
        <title>Actinomadura xiongansis sp. nov., isolated from soil of Baiyangdian.</title>
        <authorList>
            <person name="Zhang X."/>
        </authorList>
    </citation>
    <scope>NUCLEOTIDE SEQUENCE [LARGE SCALE GENOMIC DNA]</scope>
    <source>
        <strain evidence="1 2">HBUM206468</strain>
    </source>
</reference>
<protein>
    <submittedName>
        <fullName evidence="1">LRV domain-containing protein</fullName>
    </submittedName>
</protein>
<evidence type="ECO:0000313" key="1">
    <source>
        <dbReference type="EMBL" id="MBC6468939.1"/>
    </source>
</evidence>
<dbReference type="InterPro" id="IPR011989">
    <property type="entry name" value="ARM-like"/>
</dbReference>
<dbReference type="RefSeq" id="WP_187245980.1">
    <property type="nucleotide sequence ID" value="NZ_BAAAOK010000001.1"/>
</dbReference>
<dbReference type="EMBL" id="JABVEC010000022">
    <property type="protein sequence ID" value="MBC6468939.1"/>
    <property type="molecule type" value="Genomic_DNA"/>
</dbReference>
<sequence length="470" mass="52706">MCHDRDVRLIGLARDRGAPAELLLRLLAMDCEEIWFALCGRAQLPDMVTDAIVAHPIRTIRWAFSKNLRIGPEKRSRLADDPDPRIRAALVEHCVYRYHVATLTPRTPLTVEAYERLAADPEVVVREEVALQHYTPDHVRALLTADPSPAVRVCLAESWWLLTDEVKDALLNDPDTAVRRAAEKERDEEHNGKVVSLRPGSEISAHDAERAALPRPLAKRLARHADSRLRAAVAANPRLPADLIAELAVDPDAEVRLAVSARPGLTEEQRAAIDYRLDPDKMFRPLIWVRELCDDQRAMRECAESAHPSLRRSAACCPHLPPDLVERLAADEDFVVRLFLAENHPEPPGALLLRTVLEFEGYTQGMMLDNPNFPREGLRRFADSPHPDERRLVPLDLGTPAEEIERLSHDNDRRVRQAMARDPRLSTGRLLELLAEKETAEAAAGNPALPITVMKQILNGFVEEPEPSPA</sequence>
<gene>
    <name evidence="1" type="ORF">HKK74_26100</name>
</gene>
<dbReference type="Gene3D" id="1.25.10.10">
    <property type="entry name" value="Leucine-rich Repeat Variant"/>
    <property type="match status" value="2"/>
</dbReference>